<evidence type="ECO:0000313" key="12">
    <source>
        <dbReference type="EMBL" id="WAE53119.1"/>
    </source>
</evidence>
<protein>
    <submittedName>
        <fullName evidence="12">Methyl-accepting chemotaxis protein</fullName>
    </submittedName>
</protein>
<dbReference type="Gene3D" id="1.10.287.950">
    <property type="entry name" value="Methyl-accepting chemotaxis protein"/>
    <property type="match status" value="1"/>
</dbReference>
<dbReference type="PROSITE" id="PS50111">
    <property type="entry name" value="CHEMOTAXIS_TRANSDUC_2"/>
    <property type="match status" value="1"/>
</dbReference>
<evidence type="ECO:0000259" key="11">
    <source>
        <dbReference type="PROSITE" id="PS50111"/>
    </source>
</evidence>
<feature type="transmembrane region" description="Helical" evidence="10">
    <location>
        <begin position="34"/>
        <end position="50"/>
    </location>
</feature>
<evidence type="ECO:0000256" key="3">
    <source>
        <dbReference type="ARBA" id="ARBA00022692"/>
    </source>
</evidence>
<dbReference type="Pfam" id="PF00015">
    <property type="entry name" value="MCPsignal"/>
    <property type="match status" value="1"/>
</dbReference>
<comment type="subcellular location">
    <subcellularLocation>
        <location evidence="1">Membrane</location>
    </subcellularLocation>
</comment>
<evidence type="ECO:0000256" key="8">
    <source>
        <dbReference type="PROSITE-ProRule" id="PRU00284"/>
    </source>
</evidence>
<keyword evidence="3 10" id="KW-0812">Transmembrane</keyword>
<sequence length="521" mass="56758">MSPAKRHPQAIVLHAALIIGLLFAHHWLAPPVLVTAVLLLLAALLPWFLLGRAAQDGTPAEGDASQSFTKLSKNLSRNTCHNALSAAQVAYSAEQLASRLQSQLQAVSEIANGAQAIAATEQDSAERARHTLDAAQSVRQRSDAGQAELQRAIERMQQLSAQTHASRELIDGLSARTEEIRRITDVIQSIASQTNLLALNAAIEAARAGEAGRGFAVVADEVRSLAARTSSATEEVGRMVTDIREQSEAVVSYIQRQGSELDVAAEQIATTGEQLSGIAELAGSVELQVEQITTGTADNHKRLTGQFVALDQLRADALDSEKQTRQLEQAAERLVAQAESASEQLAEVQLDDYHQAIYDLAREGAAAIAARFEADVQAGRISLEDLFDRNYRALPNTDPVKYQTRFDRYADEVLPAIQEPLLGQHQSLVYAIATTPEGYVPTHNRAFSQPPVGNPEIDRVKSRSKRLFNDRTGGRCGSHQRRVLLQTYSRDTGELMHDLSVPIMVGGRHWGGIRLGYRPEE</sequence>
<keyword evidence="5 10" id="KW-0472">Membrane</keyword>
<comment type="similarity">
    <text evidence="7">Belongs to the methyl-accepting chemotaxis (MCP) protein family.</text>
</comment>
<evidence type="ECO:0000256" key="1">
    <source>
        <dbReference type="ARBA" id="ARBA00004370"/>
    </source>
</evidence>
<evidence type="ECO:0000256" key="5">
    <source>
        <dbReference type="ARBA" id="ARBA00023136"/>
    </source>
</evidence>
<dbReference type="PANTHER" id="PTHR32089:SF120">
    <property type="entry name" value="METHYL-ACCEPTING CHEMOTAXIS PROTEIN TLPQ"/>
    <property type="match status" value="1"/>
</dbReference>
<gene>
    <name evidence="12" type="ORF">OSV15_02665</name>
</gene>
<dbReference type="PANTHER" id="PTHR32089">
    <property type="entry name" value="METHYL-ACCEPTING CHEMOTAXIS PROTEIN MCPB"/>
    <property type="match status" value="1"/>
</dbReference>
<evidence type="ECO:0000256" key="4">
    <source>
        <dbReference type="ARBA" id="ARBA00022989"/>
    </source>
</evidence>
<accession>A0AA47E2T3</accession>
<dbReference type="GO" id="GO:0007165">
    <property type="term" value="P:signal transduction"/>
    <property type="evidence" value="ECO:0007669"/>
    <property type="project" value="UniProtKB-KW"/>
</dbReference>
<name>A0AA47E2T3_9GAMM</name>
<keyword evidence="9" id="KW-0175">Coiled coil</keyword>
<proteinExistence type="inferred from homology"/>
<keyword evidence="2" id="KW-0145">Chemotaxis</keyword>
<feature type="transmembrane region" description="Helical" evidence="10">
    <location>
        <begin position="12"/>
        <end position="28"/>
    </location>
</feature>
<dbReference type="EMBL" id="CP113257">
    <property type="protein sequence ID" value="WAE53119.1"/>
    <property type="molecule type" value="Genomic_DNA"/>
</dbReference>
<evidence type="ECO:0000313" key="13">
    <source>
        <dbReference type="Proteomes" id="UP001164632"/>
    </source>
</evidence>
<dbReference type="GO" id="GO:0006935">
    <property type="term" value="P:chemotaxis"/>
    <property type="evidence" value="ECO:0007669"/>
    <property type="project" value="UniProtKB-KW"/>
</dbReference>
<reference evidence="12" key="1">
    <citation type="submission" date="2022-11" db="EMBL/GenBank/DDBJ databases">
        <title>Genomic of Pseudomonas TF18.</title>
        <authorList>
            <person name="Liu T."/>
        </authorList>
    </citation>
    <scope>NUCLEOTIDE SEQUENCE</scope>
    <source>
        <strain evidence="12">TF18</strain>
    </source>
</reference>
<organism evidence="12 13">
    <name type="scientific">Stutzerimonas frequens</name>
    <dbReference type="NCBI Taxonomy" id="2968969"/>
    <lineage>
        <taxon>Bacteria</taxon>
        <taxon>Pseudomonadati</taxon>
        <taxon>Pseudomonadota</taxon>
        <taxon>Gammaproteobacteria</taxon>
        <taxon>Pseudomonadales</taxon>
        <taxon>Pseudomonadaceae</taxon>
        <taxon>Stutzerimonas</taxon>
    </lineage>
</organism>
<evidence type="ECO:0000256" key="9">
    <source>
        <dbReference type="SAM" id="Coils"/>
    </source>
</evidence>
<dbReference type="CDD" id="cd11386">
    <property type="entry name" value="MCP_signal"/>
    <property type="match status" value="1"/>
</dbReference>
<evidence type="ECO:0000256" key="7">
    <source>
        <dbReference type="ARBA" id="ARBA00029447"/>
    </source>
</evidence>
<keyword evidence="6 8" id="KW-0807">Transducer</keyword>
<dbReference type="AlphaFoldDB" id="A0AA47E2T3"/>
<feature type="coiled-coil region" evidence="9">
    <location>
        <begin position="310"/>
        <end position="351"/>
    </location>
</feature>
<evidence type="ECO:0000256" key="2">
    <source>
        <dbReference type="ARBA" id="ARBA00022500"/>
    </source>
</evidence>
<feature type="domain" description="Methyl-accepting transducer" evidence="11">
    <location>
        <begin position="78"/>
        <end position="349"/>
    </location>
</feature>
<dbReference type="SMART" id="SM00283">
    <property type="entry name" value="MA"/>
    <property type="match status" value="1"/>
</dbReference>
<evidence type="ECO:0000256" key="10">
    <source>
        <dbReference type="SAM" id="Phobius"/>
    </source>
</evidence>
<keyword evidence="4 10" id="KW-1133">Transmembrane helix</keyword>
<dbReference type="InterPro" id="IPR004089">
    <property type="entry name" value="MCPsignal_dom"/>
</dbReference>
<dbReference type="SUPFAM" id="SSF58104">
    <property type="entry name" value="Methyl-accepting chemotaxis protein (MCP) signaling domain"/>
    <property type="match status" value="1"/>
</dbReference>
<dbReference type="Proteomes" id="UP001164632">
    <property type="component" value="Chromosome"/>
</dbReference>
<dbReference type="GO" id="GO:0016020">
    <property type="term" value="C:membrane"/>
    <property type="evidence" value="ECO:0007669"/>
    <property type="project" value="UniProtKB-SubCell"/>
</dbReference>
<dbReference type="RefSeq" id="WP_267931991.1">
    <property type="nucleotide sequence ID" value="NZ_CP113257.1"/>
</dbReference>
<evidence type="ECO:0000256" key="6">
    <source>
        <dbReference type="ARBA" id="ARBA00023224"/>
    </source>
</evidence>